<dbReference type="Gene3D" id="1.20.5.1930">
    <property type="match status" value="1"/>
</dbReference>
<dbReference type="InterPro" id="IPR011712">
    <property type="entry name" value="Sig_transdc_His_kin_sub3_dim/P"/>
</dbReference>
<dbReference type="EC" id="2.7.13.3" evidence="2"/>
<dbReference type="PANTHER" id="PTHR24421:SF10">
    <property type="entry name" value="NITRATE_NITRITE SENSOR PROTEIN NARQ"/>
    <property type="match status" value="1"/>
</dbReference>
<evidence type="ECO:0000256" key="6">
    <source>
        <dbReference type="ARBA" id="ARBA00022777"/>
    </source>
</evidence>
<evidence type="ECO:0000256" key="1">
    <source>
        <dbReference type="ARBA" id="ARBA00000085"/>
    </source>
</evidence>
<evidence type="ECO:0000256" key="3">
    <source>
        <dbReference type="ARBA" id="ARBA00022553"/>
    </source>
</evidence>
<organism evidence="13 14">
    <name type="scientific">Rothia dentocariosa</name>
    <dbReference type="NCBI Taxonomy" id="2047"/>
    <lineage>
        <taxon>Bacteria</taxon>
        <taxon>Bacillati</taxon>
        <taxon>Actinomycetota</taxon>
        <taxon>Actinomycetes</taxon>
        <taxon>Micrococcales</taxon>
        <taxon>Micrococcaceae</taxon>
        <taxon>Rothia</taxon>
    </lineage>
</organism>
<evidence type="ECO:0000259" key="11">
    <source>
        <dbReference type="Pfam" id="PF07730"/>
    </source>
</evidence>
<evidence type="ECO:0000256" key="4">
    <source>
        <dbReference type="ARBA" id="ARBA00022679"/>
    </source>
</evidence>
<dbReference type="CDD" id="cd16917">
    <property type="entry name" value="HATPase_UhpB-NarQ-NarX-like"/>
    <property type="match status" value="1"/>
</dbReference>
<keyword evidence="4" id="KW-0808">Transferase</keyword>
<evidence type="ECO:0000259" key="10">
    <source>
        <dbReference type="Pfam" id="PF02518"/>
    </source>
</evidence>
<feature type="transmembrane region" description="Helical" evidence="9">
    <location>
        <begin position="12"/>
        <end position="34"/>
    </location>
</feature>
<keyword evidence="6" id="KW-0418">Kinase</keyword>
<keyword evidence="9" id="KW-1133">Transmembrane helix</keyword>
<feature type="transmembrane region" description="Helical" evidence="9">
    <location>
        <begin position="92"/>
        <end position="121"/>
    </location>
</feature>
<dbReference type="Pfam" id="PF07730">
    <property type="entry name" value="HisKA_3"/>
    <property type="match status" value="1"/>
</dbReference>
<comment type="caution">
    <text evidence="13">The sequence shown here is derived from an EMBL/GenBank/DDBJ whole genome shotgun (WGS) entry which is preliminary data.</text>
</comment>
<keyword evidence="9" id="KW-0472">Membrane</keyword>
<comment type="catalytic activity">
    <reaction evidence="1">
        <text>ATP + protein L-histidine = ADP + protein N-phospho-L-histidine.</text>
        <dbReference type="EC" id="2.7.13.3"/>
    </reaction>
</comment>
<protein>
    <recommendedName>
        <fullName evidence="2">histidine kinase</fullName>
        <ecNumber evidence="2">2.7.13.3</ecNumber>
    </recommendedName>
</protein>
<evidence type="ECO:0000256" key="9">
    <source>
        <dbReference type="SAM" id="Phobius"/>
    </source>
</evidence>
<evidence type="ECO:0000313" key="13">
    <source>
        <dbReference type="EMBL" id="MBF1649851.1"/>
    </source>
</evidence>
<feature type="domain" description="Putative sensor" evidence="12">
    <location>
        <begin position="8"/>
        <end position="186"/>
    </location>
</feature>
<dbReference type="InterPro" id="IPR025828">
    <property type="entry name" value="Put_sensor_dom"/>
</dbReference>
<dbReference type="SUPFAM" id="SSF55874">
    <property type="entry name" value="ATPase domain of HSP90 chaperone/DNA topoisomerase II/histidine kinase"/>
    <property type="match status" value="1"/>
</dbReference>
<dbReference type="GO" id="GO:0000155">
    <property type="term" value="F:phosphorelay sensor kinase activity"/>
    <property type="evidence" value="ECO:0007669"/>
    <property type="project" value="InterPro"/>
</dbReference>
<feature type="domain" description="Histidine kinase/HSP90-like ATPase" evidence="10">
    <location>
        <begin position="326"/>
        <end position="416"/>
    </location>
</feature>
<dbReference type="RefSeq" id="WP_315305742.1">
    <property type="nucleotide sequence ID" value="NZ_CAUREM010000033.1"/>
</dbReference>
<dbReference type="PANTHER" id="PTHR24421">
    <property type="entry name" value="NITRATE/NITRITE SENSOR PROTEIN NARX-RELATED"/>
    <property type="match status" value="1"/>
</dbReference>
<dbReference type="GO" id="GO:0016020">
    <property type="term" value="C:membrane"/>
    <property type="evidence" value="ECO:0007669"/>
    <property type="project" value="InterPro"/>
</dbReference>
<dbReference type="Gene3D" id="3.30.565.10">
    <property type="entry name" value="Histidine kinase-like ATPase, C-terminal domain"/>
    <property type="match status" value="1"/>
</dbReference>
<keyword evidence="5" id="KW-0547">Nucleotide-binding</keyword>
<sequence length="425" mass="46520">MAGIFIRAIYEVYVFALFCVVISLCLVGIGFLFLPFMLNWMKFNAEAERNTARHRAGVEVIGGYKPVEGGKNPLSPRENLARLGDSLVLRDILWHFVNVFVGTFLGILPILLFLSGVWGVALMVGQHYFVPVFVVDPGGSHYMDPGGSHYMFLDMSTPNAYWYAGTLGIIQILLAFIIARPLLRTYGYWVQLVLGRSSELVLRERISHLTDTRNDALDFQQDEISRIERDLHDGVQAHLVSMGMTLNEVAALMQEDPERAQQMLSQAQNSSVTALQELRGLVRGIRPPLLADRGLNEAVRSLCASTSVPTTFTSTLTGRLPEPLETALYFAAAELVTNAVKHANAQNITVSITQGKSLIMLEVQDDGAGGIPQDALGSKASGGLEGIRRRLATFDGEMFVSSPAEGPTSVRTIVPYTASTAEQNS</sequence>
<name>A0A930KJY2_9MICC</name>
<evidence type="ECO:0000256" key="8">
    <source>
        <dbReference type="ARBA" id="ARBA00023012"/>
    </source>
</evidence>
<dbReference type="GO" id="GO:0005524">
    <property type="term" value="F:ATP binding"/>
    <property type="evidence" value="ECO:0007669"/>
    <property type="project" value="UniProtKB-KW"/>
</dbReference>
<feature type="transmembrane region" description="Helical" evidence="9">
    <location>
        <begin position="160"/>
        <end position="179"/>
    </location>
</feature>
<feature type="domain" description="Signal transduction histidine kinase subgroup 3 dimerisation and phosphoacceptor" evidence="11">
    <location>
        <begin position="225"/>
        <end position="289"/>
    </location>
</feature>
<dbReference type="Proteomes" id="UP000769484">
    <property type="component" value="Unassembled WGS sequence"/>
</dbReference>
<dbReference type="InterPro" id="IPR003594">
    <property type="entry name" value="HATPase_dom"/>
</dbReference>
<accession>A0A930KJY2</accession>
<evidence type="ECO:0000256" key="5">
    <source>
        <dbReference type="ARBA" id="ARBA00022741"/>
    </source>
</evidence>
<evidence type="ECO:0000313" key="14">
    <source>
        <dbReference type="Proteomes" id="UP000769484"/>
    </source>
</evidence>
<gene>
    <name evidence="13" type="ORF">HXO56_07150</name>
</gene>
<dbReference type="InterPro" id="IPR050482">
    <property type="entry name" value="Sensor_HK_TwoCompSys"/>
</dbReference>
<evidence type="ECO:0000256" key="7">
    <source>
        <dbReference type="ARBA" id="ARBA00022840"/>
    </source>
</evidence>
<dbReference type="EMBL" id="JABZXJ010000026">
    <property type="protein sequence ID" value="MBF1649851.1"/>
    <property type="molecule type" value="Genomic_DNA"/>
</dbReference>
<dbReference type="Pfam" id="PF02518">
    <property type="entry name" value="HATPase_c"/>
    <property type="match status" value="1"/>
</dbReference>
<dbReference type="InterPro" id="IPR036890">
    <property type="entry name" value="HATPase_C_sf"/>
</dbReference>
<dbReference type="Pfam" id="PF13796">
    <property type="entry name" value="Sensor"/>
    <property type="match status" value="1"/>
</dbReference>
<evidence type="ECO:0000259" key="12">
    <source>
        <dbReference type="Pfam" id="PF13796"/>
    </source>
</evidence>
<dbReference type="AlphaFoldDB" id="A0A930KJY2"/>
<keyword evidence="8" id="KW-0902">Two-component regulatory system</keyword>
<proteinExistence type="predicted"/>
<keyword evidence="9" id="KW-0812">Transmembrane</keyword>
<keyword evidence="7" id="KW-0067">ATP-binding</keyword>
<dbReference type="GO" id="GO:0046983">
    <property type="term" value="F:protein dimerization activity"/>
    <property type="evidence" value="ECO:0007669"/>
    <property type="project" value="InterPro"/>
</dbReference>
<reference evidence="13" key="1">
    <citation type="submission" date="2020-04" db="EMBL/GenBank/DDBJ databases">
        <title>Deep metagenomics examines the oral microbiome during advanced dental caries in children, revealing novel taxa and co-occurrences with host molecules.</title>
        <authorList>
            <person name="Baker J.L."/>
            <person name="Morton J.T."/>
            <person name="Dinis M."/>
            <person name="Alvarez R."/>
            <person name="Tran N.C."/>
            <person name="Knight R."/>
            <person name="Edlund A."/>
        </authorList>
    </citation>
    <scope>NUCLEOTIDE SEQUENCE</scope>
    <source>
        <strain evidence="13">JCVI_47_bin.4</strain>
    </source>
</reference>
<evidence type="ECO:0000256" key="2">
    <source>
        <dbReference type="ARBA" id="ARBA00012438"/>
    </source>
</evidence>
<keyword evidence="3" id="KW-0597">Phosphoprotein</keyword>